<dbReference type="Gene3D" id="1.10.10.1320">
    <property type="entry name" value="Anti-sigma factor, zinc-finger domain"/>
    <property type="match status" value="1"/>
</dbReference>
<name>A0AA41W3T7_9GAMM</name>
<dbReference type="NCBIfam" id="TIGR02451">
    <property type="entry name" value="anti_sig_ChrR"/>
    <property type="match status" value="1"/>
</dbReference>
<dbReference type="InterPro" id="IPR014710">
    <property type="entry name" value="RmlC-like_jellyroll"/>
</dbReference>
<dbReference type="AlphaFoldDB" id="A0AA41W3T7"/>
<accession>A0AA41W3T7</accession>
<dbReference type="InterPro" id="IPR027383">
    <property type="entry name" value="Znf_put"/>
</dbReference>
<evidence type="ECO:0000259" key="1">
    <source>
        <dbReference type="Pfam" id="PF12973"/>
    </source>
</evidence>
<dbReference type="EMBL" id="JAMQGP010000001">
    <property type="protein sequence ID" value="MCM2678317.1"/>
    <property type="molecule type" value="Genomic_DNA"/>
</dbReference>
<dbReference type="Pfam" id="PF12973">
    <property type="entry name" value="Cupin_7"/>
    <property type="match status" value="1"/>
</dbReference>
<evidence type="ECO:0000259" key="2">
    <source>
        <dbReference type="Pfam" id="PF13490"/>
    </source>
</evidence>
<keyword evidence="4" id="KW-1185">Reference proteome</keyword>
<dbReference type="CDD" id="cd20301">
    <property type="entry name" value="cupin_ChrR"/>
    <property type="match status" value="1"/>
</dbReference>
<proteinExistence type="predicted"/>
<dbReference type="SUPFAM" id="SSF51182">
    <property type="entry name" value="RmlC-like cupins"/>
    <property type="match status" value="1"/>
</dbReference>
<organism evidence="3 4">
    <name type="scientific">Echinimonas agarilytica</name>
    <dbReference type="NCBI Taxonomy" id="1215918"/>
    <lineage>
        <taxon>Bacteria</taxon>
        <taxon>Pseudomonadati</taxon>
        <taxon>Pseudomonadota</taxon>
        <taxon>Gammaproteobacteria</taxon>
        <taxon>Alteromonadales</taxon>
        <taxon>Echinimonadaceae</taxon>
        <taxon>Echinimonas</taxon>
    </lineage>
</organism>
<protein>
    <submittedName>
        <fullName evidence="3">ChrR family anti-sigma-E factor</fullName>
    </submittedName>
</protein>
<dbReference type="RefSeq" id="WP_251259687.1">
    <property type="nucleotide sequence ID" value="NZ_JAMQGP010000001.1"/>
</dbReference>
<dbReference type="InterPro" id="IPR041916">
    <property type="entry name" value="Anti_sigma_zinc_sf"/>
</dbReference>
<dbReference type="InterPro" id="IPR012807">
    <property type="entry name" value="Anti-sigma_ChrR"/>
</dbReference>
<comment type="caution">
    <text evidence="3">The sequence shown here is derived from an EMBL/GenBank/DDBJ whole genome shotgun (WGS) entry which is preliminary data.</text>
</comment>
<gene>
    <name evidence="3" type="ORF">NAF29_01360</name>
</gene>
<reference evidence="3 4" key="1">
    <citation type="journal article" date="2013" name="Antonie Van Leeuwenhoek">
        <title>Echinimonas agarilytica gen. nov., sp. nov., a new gammaproteobacterium isolated from the sea urchin Strongylocentrotus intermedius.</title>
        <authorList>
            <person name="Nedashkovskaya O.I."/>
            <person name="Stenkova A.M."/>
            <person name="Zhukova N.V."/>
            <person name="Van Trappen S."/>
            <person name="Lee J.S."/>
            <person name="Kim S.B."/>
        </authorList>
    </citation>
    <scope>NUCLEOTIDE SEQUENCE [LARGE SCALE GENOMIC DNA]</scope>
    <source>
        <strain evidence="3 4">KMM 6351</strain>
    </source>
</reference>
<dbReference type="InterPro" id="IPR011051">
    <property type="entry name" value="RmlC_Cupin_sf"/>
</dbReference>
<feature type="domain" description="Putative zinc-finger" evidence="2">
    <location>
        <begin position="9"/>
        <end position="38"/>
    </location>
</feature>
<evidence type="ECO:0000313" key="3">
    <source>
        <dbReference type="EMBL" id="MCM2678317.1"/>
    </source>
</evidence>
<dbReference type="Pfam" id="PF13490">
    <property type="entry name" value="zf-HC2"/>
    <property type="match status" value="1"/>
</dbReference>
<feature type="domain" description="ChrR-like cupin" evidence="1">
    <location>
        <begin position="127"/>
        <end position="201"/>
    </location>
</feature>
<dbReference type="Gene3D" id="2.60.120.10">
    <property type="entry name" value="Jelly Rolls"/>
    <property type="match status" value="1"/>
</dbReference>
<dbReference type="Proteomes" id="UP001165393">
    <property type="component" value="Unassembled WGS sequence"/>
</dbReference>
<dbReference type="InterPro" id="IPR025979">
    <property type="entry name" value="ChrR-like_cupin_dom"/>
</dbReference>
<sequence length="224" mass="24615">MIKSHPTAELIREFVAGELSPALALAVSAHVDMCRLCQAQVLAVEAELAGAALDDVVENNDAHVVMDAGLEGMLANILESEDVVVTQPSGVKYIELNGRKFRLPRALQTHAANASQWRQMGKLWRSRMHQDESWRTSFLYIEQGGNIPQHTHKGREATLVLSGSFVDEDDIYQEGDFILRDANHTHTPGADASEDCLCFAAVEAPLHFTSGPSRLLNPLGKLLY</sequence>
<evidence type="ECO:0000313" key="4">
    <source>
        <dbReference type="Proteomes" id="UP001165393"/>
    </source>
</evidence>